<keyword evidence="3" id="KW-0238">DNA-binding</keyword>
<reference evidence="7 8" key="1">
    <citation type="journal article" date="2019" name="ACS Chem. Biol.">
        <title>Identification and Mobilization of a Cryptic Antibiotic Biosynthesis Gene Locus from a Human-Pathogenic Nocardia Isolate.</title>
        <authorList>
            <person name="Herisse M."/>
            <person name="Ishida K."/>
            <person name="Porter J.L."/>
            <person name="Howden B."/>
            <person name="Hertweck C."/>
            <person name="Stinear T.P."/>
            <person name="Pidot S.J."/>
        </authorList>
    </citation>
    <scope>NUCLEOTIDE SEQUENCE [LARGE SCALE GENOMIC DNA]</scope>
    <source>
        <strain evidence="7 8">AUSMDU00012717</strain>
    </source>
</reference>
<keyword evidence="2" id="KW-0805">Transcription regulation</keyword>
<evidence type="ECO:0000256" key="3">
    <source>
        <dbReference type="ARBA" id="ARBA00023125"/>
    </source>
</evidence>
<comment type="similarity">
    <text evidence="1">Belongs to the LysR transcriptional regulatory family.</text>
</comment>
<evidence type="ECO:0000256" key="2">
    <source>
        <dbReference type="ARBA" id="ARBA00023015"/>
    </source>
</evidence>
<dbReference type="KEGG" id="nah:F5544_12410"/>
<dbReference type="Gene3D" id="1.10.10.10">
    <property type="entry name" value="Winged helix-like DNA-binding domain superfamily/Winged helix DNA-binding domain"/>
    <property type="match status" value="1"/>
</dbReference>
<dbReference type="EMBL" id="CP046172">
    <property type="protein sequence ID" value="QIS10373.1"/>
    <property type="molecule type" value="Genomic_DNA"/>
</dbReference>
<dbReference type="GO" id="GO:0003700">
    <property type="term" value="F:DNA-binding transcription factor activity"/>
    <property type="evidence" value="ECO:0007669"/>
    <property type="project" value="InterPro"/>
</dbReference>
<accession>A0A6G9YBG7</accession>
<dbReference type="Pfam" id="PF03466">
    <property type="entry name" value="LysR_substrate"/>
    <property type="match status" value="1"/>
</dbReference>
<evidence type="ECO:0000256" key="4">
    <source>
        <dbReference type="ARBA" id="ARBA00023159"/>
    </source>
</evidence>
<keyword evidence="4" id="KW-0010">Activator</keyword>
<dbReference type="AlphaFoldDB" id="A0A6G9YBG7"/>
<dbReference type="PANTHER" id="PTHR30346">
    <property type="entry name" value="TRANSCRIPTIONAL DUAL REGULATOR HCAR-RELATED"/>
    <property type="match status" value="1"/>
</dbReference>
<evidence type="ECO:0000256" key="1">
    <source>
        <dbReference type="ARBA" id="ARBA00009437"/>
    </source>
</evidence>
<proteinExistence type="inferred from homology"/>
<gene>
    <name evidence="7" type="ORF">F5544_12410</name>
</gene>
<protein>
    <submittedName>
        <fullName evidence="7">LysR family transcriptional regulator</fullName>
    </submittedName>
</protein>
<name>A0A6G9YBG7_9NOCA</name>
<dbReference type="InterPro" id="IPR036390">
    <property type="entry name" value="WH_DNA-bd_sf"/>
</dbReference>
<dbReference type="GO" id="GO:0003677">
    <property type="term" value="F:DNA binding"/>
    <property type="evidence" value="ECO:0007669"/>
    <property type="project" value="UniProtKB-KW"/>
</dbReference>
<dbReference type="FunFam" id="1.10.10.10:FF:000001">
    <property type="entry name" value="LysR family transcriptional regulator"/>
    <property type="match status" value="1"/>
</dbReference>
<sequence length="300" mass="33207">MLGEDLEWFTTLAELERVSAAAQRLHIAQPTLSRMLGRLERRLGAELFDRHGKRIALNDFGRIYYEHARRARAELRAGEQAIADRLSPAKGIVRLSFPHSFGHMLVPQLISGFRRTSGRVTFELWQGGAEICAQQVLDGEADLGIVSPRPGLAGIGWRSLLHQPLVLAVPNEHRLAGRRQVRMADLADAEFITMHPRYGMRRIFDDLCAAADIRPRIAFESSDLMTVAGLVAAGLGIALLPLGDPMPPGLTTVALADAGGFRDIGLIWSATATPSDAVRRFRDFAVDWAEHRRDERALRP</sequence>
<evidence type="ECO:0000313" key="8">
    <source>
        <dbReference type="Proteomes" id="UP000503540"/>
    </source>
</evidence>
<evidence type="ECO:0000256" key="5">
    <source>
        <dbReference type="ARBA" id="ARBA00023163"/>
    </source>
</evidence>
<dbReference type="SUPFAM" id="SSF46785">
    <property type="entry name" value="Winged helix' DNA-binding domain"/>
    <property type="match status" value="1"/>
</dbReference>
<feature type="domain" description="HTH lysR-type" evidence="6">
    <location>
        <begin position="1"/>
        <end position="58"/>
    </location>
</feature>
<dbReference type="InterPro" id="IPR036388">
    <property type="entry name" value="WH-like_DNA-bd_sf"/>
</dbReference>
<keyword evidence="5" id="KW-0804">Transcription</keyword>
<dbReference type="Pfam" id="PF00126">
    <property type="entry name" value="HTH_1"/>
    <property type="match status" value="1"/>
</dbReference>
<dbReference type="Gene3D" id="3.40.190.290">
    <property type="match status" value="1"/>
</dbReference>
<evidence type="ECO:0000313" key="7">
    <source>
        <dbReference type="EMBL" id="QIS10373.1"/>
    </source>
</evidence>
<dbReference type="GO" id="GO:0032993">
    <property type="term" value="C:protein-DNA complex"/>
    <property type="evidence" value="ECO:0007669"/>
    <property type="project" value="TreeGrafter"/>
</dbReference>
<evidence type="ECO:0000259" key="6">
    <source>
        <dbReference type="PROSITE" id="PS50931"/>
    </source>
</evidence>
<dbReference type="InterPro" id="IPR000847">
    <property type="entry name" value="LysR_HTH_N"/>
</dbReference>
<organism evidence="7 8">
    <name type="scientific">Nocardia arthritidis</name>
    <dbReference type="NCBI Taxonomy" id="228602"/>
    <lineage>
        <taxon>Bacteria</taxon>
        <taxon>Bacillati</taxon>
        <taxon>Actinomycetota</taxon>
        <taxon>Actinomycetes</taxon>
        <taxon>Mycobacteriales</taxon>
        <taxon>Nocardiaceae</taxon>
        <taxon>Nocardia</taxon>
    </lineage>
</organism>
<dbReference type="CDD" id="cd08434">
    <property type="entry name" value="PBP2_GltC_like"/>
    <property type="match status" value="1"/>
</dbReference>
<dbReference type="PRINTS" id="PR00039">
    <property type="entry name" value="HTHLYSR"/>
</dbReference>
<dbReference type="SUPFAM" id="SSF53850">
    <property type="entry name" value="Periplasmic binding protein-like II"/>
    <property type="match status" value="1"/>
</dbReference>
<dbReference type="InterPro" id="IPR005119">
    <property type="entry name" value="LysR_subst-bd"/>
</dbReference>
<dbReference type="RefSeq" id="WP_167473364.1">
    <property type="nucleotide sequence ID" value="NZ_CP046172.1"/>
</dbReference>
<dbReference type="PROSITE" id="PS50931">
    <property type="entry name" value="HTH_LYSR"/>
    <property type="match status" value="1"/>
</dbReference>
<dbReference type="PANTHER" id="PTHR30346:SF28">
    <property type="entry name" value="HTH-TYPE TRANSCRIPTIONAL REGULATOR CYNR"/>
    <property type="match status" value="1"/>
</dbReference>
<keyword evidence="8" id="KW-1185">Reference proteome</keyword>
<dbReference type="Proteomes" id="UP000503540">
    <property type="component" value="Chromosome"/>
</dbReference>